<comment type="caution">
    <text evidence="1">The sequence shown here is derived from an EMBL/GenBank/DDBJ whole genome shotgun (WGS) entry which is preliminary data.</text>
</comment>
<accession>A0AAU9LQW1</accession>
<keyword evidence="2" id="KW-1185">Reference proteome</keyword>
<evidence type="ECO:0000313" key="2">
    <source>
        <dbReference type="Proteomes" id="UP001157418"/>
    </source>
</evidence>
<reference evidence="1 2" key="1">
    <citation type="submission" date="2022-01" db="EMBL/GenBank/DDBJ databases">
        <authorList>
            <person name="Xiong W."/>
            <person name="Schranz E."/>
        </authorList>
    </citation>
    <scope>NUCLEOTIDE SEQUENCE [LARGE SCALE GENOMIC DNA]</scope>
</reference>
<organism evidence="1 2">
    <name type="scientific">Lactuca virosa</name>
    <dbReference type="NCBI Taxonomy" id="75947"/>
    <lineage>
        <taxon>Eukaryota</taxon>
        <taxon>Viridiplantae</taxon>
        <taxon>Streptophyta</taxon>
        <taxon>Embryophyta</taxon>
        <taxon>Tracheophyta</taxon>
        <taxon>Spermatophyta</taxon>
        <taxon>Magnoliopsida</taxon>
        <taxon>eudicotyledons</taxon>
        <taxon>Gunneridae</taxon>
        <taxon>Pentapetalae</taxon>
        <taxon>asterids</taxon>
        <taxon>campanulids</taxon>
        <taxon>Asterales</taxon>
        <taxon>Asteraceae</taxon>
        <taxon>Cichorioideae</taxon>
        <taxon>Cichorieae</taxon>
        <taxon>Lactucinae</taxon>
        <taxon>Lactuca</taxon>
    </lineage>
</organism>
<dbReference type="Proteomes" id="UP001157418">
    <property type="component" value="Unassembled WGS sequence"/>
</dbReference>
<protein>
    <submittedName>
        <fullName evidence="1">Uncharacterized protein</fullName>
    </submittedName>
</protein>
<dbReference type="EMBL" id="CAKMRJ010000001">
    <property type="protein sequence ID" value="CAH1415696.1"/>
    <property type="molecule type" value="Genomic_DNA"/>
</dbReference>
<sequence length="72" mass="8357">MVQTTTIIAPPPWPSYLHLTTCNLNTIDRHHHCYHPPPPYYLLHHHPFPVLCETLKSVPTANKLLRICIYSC</sequence>
<gene>
    <name evidence="1" type="ORF">LVIROSA_LOCUS3521</name>
</gene>
<dbReference type="AlphaFoldDB" id="A0AAU9LQW1"/>
<evidence type="ECO:0000313" key="1">
    <source>
        <dbReference type="EMBL" id="CAH1415696.1"/>
    </source>
</evidence>
<name>A0AAU9LQW1_9ASTR</name>
<proteinExistence type="predicted"/>